<feature type="domain" description="CUB" evidence="14">
    <location>
        <begin position="215"/>
        <end position="328"/>
    </location>
</feature>
<accession>A0ABY7DJD8</accession>
<dbReference type="InterPro" id="IPR036055">
    <property type="entry name" value="LDL_receptor-like_sf"/>
</dbReference>
<dbReference type="PROSITE" id="PS01186">
    <property type="entry name" value="EGF_2"/>
    <property type="match status" value="5"/>
</dbReference>
<feature type="compositionally biased region" description="Low complexity" evidence="11">
    <location>
        <begin position="2515"/>
        <end position="2542"/>
    </location>
</feature>
<evidence type="ECO:0000256" key="2">
    <source>
        <dbReference type="ARBA" id="ARBA00022692"/>
    </source>
</evidence>
<dbReference type="PROSITE" id="PS00010">
    <property type="entry name" value="ASX_HYDROXYL"/>
    <property type="match status" value="3"/>
</dbReference>
<feature type="region of interest" description="Disordered" evidence="11">
    <location>
        <begin position="2413"/>
        <end position="2449"/>
    </location>
</feature>
<comment type="caution">
    <text evidence="8">Lacks conserved residue(s) required for the propagation of feature annotation.</text>
</comment>
<feature type="domain" description="EGF-like" evidence="15">
    <location>
        <begin position="4306"/>
        <end position="4342"/>
    </location>
</feature>
<feature type="domain" description="Sushi" evidence="18">
    <location>
        <begin position="544"/>
        <end position="602"/>
    </location>
</feature>
<keyword evidence="1 8" id="KW-0245">EGF-like domain</keyword>
<dbReference type="SUPFAM" id="SSF56436">
    <property type="entry name" value="C-type lectin-like"/>
    <property type="match status" value="1"/>
</dbReference>
<feature type="disulfide bond" evidence="8">
    <location>
        <begin position="4124"/>
        <end position="4133"/>
    </location>
</feature>
<dbReference type="PROSITE" id="PS01180">
    <property type="entry name" value="CUB"/>
    <property type="match status" value="2"/>
</dbReference>
<dbReference type="Pfam" id="PF00057">
    <property type="entry name" value="Ldl_recept_a"/>
    <property type="match status" value="1"/>
</dbReference>
<evidence type="ECO:0000259" key="17">
    <source>
        <dbReference type="PROSITE" id="PS50825"/>
    </source>
</evidence>
<protein>
    <submittedName>
        <fullName evidence="19">FBP1-like protein</fullName>
    </submittedName>
</protein>
<feature type="compositionally biased region" description="Low complexity" evidence="11">
    <location>
        <begin position="2309"/>
        <end position="2330"/>
    </location>
</feature>
<feature type="compositionally biased region" description="Polar residues" evidence="11">
    <location>
        <begin position="2543"/>
        <end position="2568"/>
    </location>
</feature>
<dbReference type="SMART" id="SM00181">
    <property type="entry name" value="EGF"/>
    <property type="match status" value="14"/>
</dbReference>
<feature type="domain" description="EGF-like" evidence="15">
    <location>
        <begin position="4203"/>
        <end position="4239"/>
    </location>
</feature>
<dbReference type="SUPFAM" id="SSF57196">
    <property type="entry name" value="EGF/Laminin"/>
    <property type="match status" value="9"/>
</dbReference>
<dbReference type="CDD" id="cd00033">
    <property type="entry name" value="CCP"/>
    <property type="match status" value="4"/>
</dbReference>
<feature type="domain" description="EGF-like" evidence="15">
    <location>
        <begin position="2159"/>
        <end position="2198"/>
    </location>
</feature>
<dbReference type="PANTHER" id="PTHR24033">
    <property type="entry name" value="EGF-LIKE DOMAIN-CONTAINING PROTEIN"/>
    <property type="match status" value="1"/>
</dbReference>
<proteinExistence type="predicted"/>
<dbReference type="InterPro" id="IPR000742">
    <property type="entry name" value="EGF"/>
</dbReference>
<feature type="disulfide bond" evidence="10">
    <location>
        <begin position="546"/>
        <end position="589"/>
    </location>
</feature>
<dbReference type="Gene3D" id="4.10.400.10">
    <property type="entry name" value="Low-density Lipoprotein Receptor"/>
    <property type="match status" value="1"/>
</dbReference>
<dbReference type="Gene3D" id="3.10.100.10">
    <property type="entry name" value="Mannose-Binding Protein A, subunit A"/>
    <property type="match status" value="1"/>
</dbReference>
<evidence type="ECO:0000313" key="20">
    <source>
        <dbReference type="Proteomes" id="UP001164746"/>
    </source>
</evidence>
<organism evidence="19 20">
    <name type="scientific">Mya arenaria</name>
    <name type="common">Soft-shell clam</name>
    <dbReference type="NCBI Taxonomy" id="6604"/>
    <lineage>
        <taxon>Eukaryota</taxon>
        <taxon>Metazoa</taxon>
        <taxon>Spiralia</taxon>
        <taxon>Lophotrochozoa</taxon>
        <taxon>Mollusca</taxon>
        <taxon>Bivalvia</taxon>
        <taxon>Autobranchia</taxon>
        <taxon>Heteroconchia</taxon>
        <taxon>Euheterodonta</taxon>
        <taxon>Imparidentia</taxon>
        <taxon>Neoheterodontei</taxon>
        <taxon>Myida</taxon>
        <taxon>Myoidea</taxon>
        <taxon>Myidae</taxon>
        <taxon>Mya</taxon>
    </lineage>
</organism>
<dbReference type="CDD" id="cd00054">
    <property type="entry name" value="EGF_CA"/>
    <property type="match status" value="8"/>
</dbReference>
<dbReference type="PROSITE" id="PS01187">
    <property type="entry name" value="EGF_CA"/>
    <property type="match status" value="3"/>
</dbReference>
<keyword evidence="20" id="KW-1185">Reference proteome</keyword>
<dbReference type="SUPFAM" id="SSF57535">
    <property type="entry name" value="Complement control module/SCR domain"/>
    <property type="match status" value="6"/>
</dbReference>
<feature type="disulfide bond" evidence="8">
    <location>
        <begin position="4008"/>
        <end position="4017"/>
    </location>
</feature>
<dbReference type="Gene3D" id="2.10.70.10">
    <property type="entry name" value="Complement Module, domain 1"/>
    <property type="match status" value="4"/>
</dbReference>
<feature type="domain" description="HYR" evidence="17">
    <location>
        <begin position="3658"/>
        <end position="3739"/>
    </location>
</feature>
<feature type="disulfide bond" evidence="9">
    <location>
        <begin position="194"/>
        <end position="209"/>
    </location>
</feature>
<keyword evidence="12" id="KW-0472">Membrane</keyword>
<dbReference type="InterPro" id="IPR051830">
    <property type="entry name" value="NOTCH_homolog"/>
</dbReference>
<dbReference type="CDD" id="cd00037">
    <property type="entry name" value="CLECT"/>
    <property type="match status" value="1"/>
</dbReference>
<keyword evidence="6 8" id="KW-1015">Disulfide bond</keyword>
<feature type="compositionally biased region" description="Polar residues" evidence="11">
    <location>
        <begin position="2225"/>
        <end position="2234"/>
    </location>
</feature>
<evidence type="ECO:0000256" key="9">
    <source>
        <dbReference type="PROSITE-ProRule" id="PRU00124"/>
    </source>
</evidence>
<feature type="domain" description="C-type lectin" evidence="16">
    <location>
        <begin position="47"/>
        <end position="171"/>
    </location>
</feature>
<feature type="disulfide bond" evidence="8">
    <location>
        <begin position="2188"/>
        <end position="2197"/>
    </location>
</feature>
<feature type="chain" id="PRO_5045229307" evidence="13">
    <location>
        <begin position="19"/>
        <end position="5085"/>
    </location>
</feature>
<dbReference type="InterPro" id="IPR049883">
    <property type="entry name" value="NOTCH1_EGF-like"/>
</dbReference>
<feature type="compositionally biased region" description="Low complexity" evidence="11">
    <location>
        <begin position="2476"/>
        <end position="2504"/>
    </location>
</feature>
<evidence type="ECO:0000256" key="11">
    <source>
        <dbReference type="SAM" id="MobiDB-lite"/>
    </source>
</evidence>
<dbReference type="SUPFAM" id="SSF49854">
    <property type="entry name" value="Spermadhesin, CUB domain"/>
    <property type="match status" value="3"/>
</dbReference>
<dbReference type="PROSITE" id="PS50068">
    <property type="entry name" value="LDLRA_2"/>
    <property type="match status" value="1"/>
</dbReference>
<evidence type="ECO:0000256" key="8">
    <source>
        <dbReference type="PROSITE-ProRule" id="PRU00076"/>
    </source>
</evidence>
<feature type="domain" description="EGF-like" evidence="15">
    <location>
        <begin position="711"/>
        <end position="746"/>
    </location>
</feature>
<feature type="compositionally biased region" description="Low complexity" evidence="11">
    <location>
        <begin position="2204"/>
        <end position="2224"/>
    </location>
</feature>
<dbReference type="Proteomes" id="UP001164746">
    <property type="component" value="Chromosome 2"/>
</dbReference>
<feature type="disulfide bond" evidence="8">
    <location>
        <begin position="715"/>
        <end position="725"/>
    </location>
</feature>
<feature type="domain" description="CUB" evidence="14">
    <location>
        <begin position="440"/>
        <end position="543"/>
    </location>
</feature>
<evidence type="ECO:0000259" key="18">
    <source>
        <dbReference type="PROSITE" id="PS50923"/>
    </source>
</evidence>
<gene>
    <name evidence="19" type="ORF">MAR_029150</name>
</gene>
<feature type="domain" description="EGF-like" evidence="15">
    <location>
        <begin position="4059"/>
        <end position="4095"/>
    </location>
</feature>
<keyword evidence="5 12" id="KW-1133">Transmembrane helix</keyword>
<dbReference type="PROSITE" id="PS00022">
    <property type="entry name" value="EGF_1"/>
    <property type="match status" value="8"/>
</dbReference>
<dbReference type="InterPro" id="IPR003410">
    <property type="entry name" value="HYR_dom"/>
</dbReference>
<feature type="compositionally biased region" description="Polar residues" evidence="11">
    <location>
        <begin position="2576"/>
        <end position="2588"/>
    </location>
</feature>
<reference evidence="19" key="1">
    <citation type="submission" date="2022-11" db="EMBL/GenBank/DDBJ databases">
        <title>Centuries of genome instability and evolution in soft-shell clam transmissible cancer (bioRxiv).</title>
        <authorList>
            <person name="Hart S.F.M."/>
            <person name="Yonemitsu M.A."/>
            <person name="Giersch R.M."/>
            <person name="Beal B.F."/>
            <person name="Arriagada G."/>
            <person name="Davis B.W."/>
            <person name="Ostrander E.A."/>
            <person name="Goff S.P."/>
            <person name="Metzger M.J."/>
        </authorList>
    </citation>
    <scope>NUCLEOTIDE SEQUENCE</scope>
    <source>
        <strain evidence="19">MELC-2E11</strain>
        <tissue evidence="19">Siphon/mantle</tissue>
    </source>
</reference>
<keyword evidence="4" id="KW-0677">Repeat</keyword>
<evidence type="ECO:0000256" key="4">
    <source>
        <dbReference type="ARBA" id="ARBA00022737"/>
    </source>
</evidence>
<feature type="disulfide bond" evidence="8">
    <location>
        <begin position="3969"/>
        <end position="3978"/>
    </location>
</feature>
<dbReference type="InterPro" id="IPR035976">
    <property type="entry name" value="Sushi/SCR/CCP_sf"/>
</dbReference>
<dbReference type="SUPFAM" id="SSF57424">
    <property type="entry name" value="LDL receptor-like module"/>
    <property type="match status" value="1"/>
</dbReference>
<feature type="region of interest" description="Disordered" evidence="11">
    <location>
        <begin position="3172"/>
        <end position="3192"/>
    </location>
</feature>
<evidence type="ECO:0000313" key="19">
    <source>
        <dbReference type="EMBL" id="WAQ96460.1"/>
    </source>
</evidence>
<feature type="transmembrane region" description="Helical" evidence="12">
    <location>
        <begin position="4989"/>
        <end position="5013"/>
    </location>
</feature>
<evidence type="ECO:0000256" key="7">
    <source>
        <dbReference type="PROSITE-ProRule" id="PRU00059"/>
    </source>
</evidence>
<dbReference type="SMART" id="SM00042">
    <property type="entry name" value="CUB"/>
    <property type="match status" value="3"/>
</dbReference>
<dbReference type="InterPro" id="IPR009030">
    <property type="entry name" value="Growth_fac_rcpt_cys_sf"/>
</dbReference>
<feature type="compositionally biased region" description="Low complexity" evidence="11">
    <location>
        <begin position="2909"/>
        <end position="2938"/>
    </location>
</feature>
<feature type="disulfide bond" evidence="8">
    <location>
        <begin position="4085"/>
        <end position="4094"/>
    </location>
</feature>
<dbReference type="SMART" id="SM00032">
    <property type="entry name" value="CCP"/>
    <property type="match status" value="9"/>
</dbReference>
<feature type="region of interest" description="Disordered" evidence="11">
    <location>
        <begin position="2476"/>
        <end position="2590"/>
    </location>
</feature>
<feature type="compositionally biased region" description="Low complexity" evidence="11">
    <location>
        <begin position="2235"/>
        <end position="2276"/>
    </location>
</feature>
<feature type="domain" description="EGF-like" evidence="15">
    <location>
        <begin position="4097"/>
        <end position="4134"/>
    </location>
</feature>
<dbReference type="InterPro" id="IPR018097">
    <property type="entry name" value="EGF_Ca-bd_CS"/>
</dbReference>
<feature type="region of interest" description="Disordered" evidence="11">
    <location>
        <begin position="2204"/>
        <end position="2390"/>
    </location>
</feature>
<dbReference type="PANTHER" id="PTHR24033:SF151">
    <property type="entry name" value="NOTCH 2"/>
    <property type="match status" value="1"/>
</dbReference>
<keyword evidence="3 13" id="KW-0732">Signal</keyword>
<feature type="compositionally biased region" description="Polar residues" evidence="11">
    <location>
        <begin position="2505"/>
        <end position="2514"/>
    </location>
</feature>
<feature type="disulfide bond" evidence="7">
    <location>
        <begin position="440"/>
        <end position="467"/>
    </location>
</feature>
<dbReference type="SMART" id="SM00034">
    <property type="entry name" value="CLECT"/>
    <property type="match status" value="1"/>
</dbReference>
<evidence type="ECO:0000256" key="12">
    <source>
        <dbReference type="SAM" id="Phobius"/>
    </source>
</evidence>
<feature type="domain" description="Sushi" evidence="18">
    <location>
        <begin position="653"/>
        <end position="711"/>
    </location>
</feature>
<evidence type="ECO:0000256" key="6">
    <source>
        <dbReference type="ARBA" id="ARBA00023157"/>
    </source>
</evidence>
<feature type="region of interest" description="Disordered" evidence="11">
    <location>
        <begin position="3455"/>
        <end position="3525"/>
    </location>
</feature>
<feature type="signal peptide" evidence="13">
    <location>
        <begin position="1"/>
        <end position="18"/>
    </location>
</feature>
<feature type="domain" description="HYR" evidence="17">
    <location>
        <begin position="4545"/>
        <end position="4633"/>
    </location>
</feature>
<dbReference type="SMART" id="SM01411">
    <property type="entry name" value="Ephrin_rec_like"/>
    <property type="match status" value="4"/>
</dbReference>
<evidence type="ECO:0000256" key="3">
    <source>
        <dbReference type="ARBA" id="ARBA00022729"/>
    </source>
</evidence>
<feature type="compositionally biased region" description="Polar residues" evidence="11">
    <location>
        <begin position="2331"/>
        <end position="2390"/>
    </location>
</feature>
<feature type="domain" description="EGF-like" evidence="15">
    <location>
        <begin position="4268"/>
        <end position="4304"/>
    </location>
</feature>
<dbReference type="InterPro" id="IPR002172">
    <property type="entry name" value="LDrepeatLR_classA_rpt"/>
</dbReference>
<feature type="domain" description="Sushi" evidence="18">
    <location>
        <begin position="871"/>
        <end position="936"/>
    </location>
</feature>
<dbReference type="PROSITE" id="PS50923">
    <property type="entry name" value="SUSHI"/>
    <property type="match status" value="5"/>
</dbReference>
<feature type="disulfide bond" evidence="8">
    <location>
        <begin position="4229"/>
        <end position="4238"/>
    </location>
</feature>
<evidence type="ECO:0000256" key="5">
    <source>
        <dbReference type="ARBA" id="ARBA00022989"/>
    </source>
</evidence>
<feature type="domain" description="Sushi" evidence="18">
    <location>
        <begin position="806"/>
        <end position="870"/>
    </location>
</feature>
<dbReference type="CDD" id="cd00112">
    <property type="entry name" value="LDLa"/>
    <property type="match status" value="1"/>
</dbReference>
<dbReference type="Gene3D" id="2.10.50.10">
    <property type="entry name" value="Tumor Necrosis Factor Receptor, subunit A, domain 2"/>
    <property type="match status" value="3"/>
</dbReference>
<dbReference type="PROSITE" id="PS50041">
    <property type="entry name" value="C_TYPE_LECTIN_2"/>
    <property type="match status" value="1"/>
</dbReference>
<dbReference type="SMART" id="SM00192">
    <property type="entry name" value="LDLa"/>
    <property type="match status" value="1"/>
</dbReference>
<evidence type="ECO:0000259" key="16">
    <source>
        <dbReference type="PROSITE" id="PS50041"/>
    </source>
</evidence>
<feature type="disulfide bond" evidence="8">
    <location>
        <begin position="3985"/>
        <end position="3995"/>
    </location>
</feature>
<feature type="domain" description="EGF-like" evidence="15">
    <location>
        <begin position="3981"/>
        <end position="4018"/>
    </location>
</feature>
<dbReference type="Gene3D" id="2.60.120.290">
    <property type="entry name" value="Spermadhesin, CUB domain"/>
    <property type="match status" value="2"/>
</dbReference>
<feature type="domain" description="EGF-like" evidence="15">
    <location>
        <begin position="4020"/>
        <end position="4057"/>
    </location>
</feature>
<dbReference type="InterPro" id="IPR000436">
    <property type="entry name" value="Sushi_SCR_CCP_dom"/>
</dbReference>
<feature type="compositionally biased region" description="Polar residues" evidence="11">
    <location>
        <begin position="2277"/>
        <end position="2308"/>
    </location>
</feature>
<evidence type="ECO:0000256" key="13">
    <source>
        <dbReference type="SAM" id="SignalP"/>
    </source>
</evidence>
<keyword evidence="2 12" id="KW-0812">Transmembrane</keyword>
<dbReference type="PROSITE" id="PS01209">
    <property type="entry name" value="LDLRA_1"/>
    <property type="match status" value="1"/>
</dbReference>
<feature type="disulfide bond" evidence="10">
    <location>
        <begin position="965"/>
        <end position="992"/>
    </location>
</feature>
<dbReference type="Pfam" id="PF00008">
    <property type="entry name" value="EGF"/>
    <property type="match status" value="4"/>
</dbReference>
<feature type="disulfide bond" evidence="9">
    <location>
        <begin position="175"/>
        <end position="187"/>
    </location>
</feature>
<dbReference type="InterPro" id="IPR011641">
    <property type="entry name" value="Tyr-kin_ephrin_A/B_rcpt-like"/>
</dbReference>
<dbReference type="Pfam" id="PF07699">
    <property type="entry name" value="Ephrin_rec_like"/>
    <property type="match status" value="2"/>
</dbReference>
<evidence type="ECO:0000256" key="1">
    <source>
        <dbReference type="ARBA" id="ARBA00022536"/>
    </source>
</evidence>
<feature type="disulfide bond" evidence="8">
    <location>
        <begin position="4332"/>
        <end position="4341"/>
    </location>
</feature>
<dbReference type="InterPro" id="IPR016186">
    <property type="entry name" value="C-type_lectin-like/link_sf"/>
</dbReference>
<feature type="disulfide bond" evidence="8">
    <location>
        <begin position="4294"/>
        <end position="4303"/>
    </location>
</feature>
<feature type="disulfide bond" evidence="8">
    <location>
        <begin position="3950"/>
        <end position="3967"/>
    </location>
</feature>
<name>A0ABY7DJD8_MYAAR</name>
<dbReference type="InterPro" id="IPR016187">
    <property type="entry name" value="CTDL_fold"/>
</dbReference>
<dbReference type="CDD" id="cd00041">
    <property type="entry name" value="CUB"/>
    <property type="match status" value="2"/>
</dbReference>
<dbReference type="SMART" id="SM00179">
    <property type="entry name" value="EGF_CA"/>
    <property type="match status" value="10"/>
</dbReference>
<dbReference type="EMBL" id="CP111013">
    <property type="protein sequence ID" value="WAQ96460.1"/>
    <property type="molecule type" value="Genomic_DNA"/>
</dbReference>
<dbReference type="InterPro" id="IPR023415">
    <property type="entry name" value="LDLR_class-A_CS"/>
</dbReference>
<dbReference type="Gene3D" id="2.10.25.10">
    <property type="entry name" value="Laminin"/>
    <property type="match status" value="10"/>
</dbReference>
<dbReference type="Pfam" id="PF07645">
    <property type="entry name" value="EGF_CA"/>
    <property type="match status" value="2"/>
</dbReference>
<feature type="disulfide bond" evidence="9">
    <location>
        <begin position="182"/>
        <end position="200"/>
    </location>
</feature>
<dbReference type="InterPro" id="IPR000859">
    <property type="entry name" value="CUB_dom"/>
</dbReference>
<feature type="domain" description="EGF-like" evidence="15">
    <location>
        <begin position="3943"/>
        <end position="3979"/>
    </location>
</feature>
<evidence type="ECO:0000259" key="14">
    <source>
        <dbReference type="PROSITE" id="PS01180"/>
    </source>
</evidence>
<evidence type="ECO:0000256" key="10">
    <source>
        <dbReference type="PROSITE-ProRule" id="PRU00302"/>
    </source>
</evidence>
<dbReference type="InterPro" id="IPR001304">
    <property type="entry name" value="C-type_lectin-like"/>
</dbReference>
<evidence type="ECO:0000259" key="15">
    <source>
        <dbReference type="PROSITE" id="PS50026"/>
    </source>
</evidence>
<dbReference type="PROSITE" id="PS50825">
    <property type="entry name" value="HYR"/>
    <property type="match status" value="2"/>
</dbReference>
<sequence>MLLWPLVFLVTALDPATSQLVREYEFDLKYHEADTPWLTCPPGWQKFGVECFKVFIEQVTFSEAEDICIRSGSLIVKVSGLSKNQVIGKRVQNIGQTSTYWIGLQRKRSGVWQWSGGQKASIYEGIWQIGEPTITGDHRDLCVAVDVGQNGGGQFRWRATGCGTRLGFVCEMQACGVGDIRCGDGACAPGSGMCDGVPDCSDGSDEIGCDIGNECGGKVLATDTKSGITVTYPGAGITEYPPLQRCHWTLEGPRGYTIHIEFSHFDTEEDFDIVKVLDGVGTGAPILGEFSGSSPPPALWSTSPAVLVTFTSDHSKAATGFNFTWRTVPLPKMGELSATFSPQQIISPIPQSHGNQQLSWNVTANVGRIITIIITRVEPGSGGWLELRDDVDTEATMISQYTELTQHDVVFSTGGSVYIHFSPNISHPSWGINFTYHSGCDLKLTSGFGQLRSPGFSIGAYPGGLNCTFTLEDQLSRHRTLIFNSFDTEDTYDYVQIADMPNLAPLSGQPDEVSWSVDGQLVFKFVTDQQVSRTGWSAAFSFVIYCGPPETLTNGVLEMVTSRYMYNKGTAHYSCQLGYQMEGSGVIKCTIDGWEPLPICMPVSCPKLLPLHFGRTLTPFYYHHLKRVLFECSQGYRLVGYGAAECRVNDTEVFCDEIKLPHGSVNISGPIKAGQTVHVTCNHGYHLTSSYDIISCTEEGSYSNEIPLCEDIDECGNSPCGDHECLNIEGSFWCLCQPGFYHLNTSYVLCTDIDECKVDNGGCEQQCVNTAGGYRCECESGARLYNETTPITLGSKVLLPNRTCYVLCSAPDPSELDVFYTIDSVQDGSYINTTSLWAQCPSNALTDGGTGPIHCQSDGSWSEELPSCIVQKCQHLPQPQNGAVIYTADMELGSFARYACKHGYYLQGNWHRYCELGYENGQLTPLWTGQDSNCLPVECGHPPDIDNGILRATSVMYGGVAIYFCLPYYELKGGDTRMCQADASWSSQLIQCIAQTCPQPVVSEDVTMTTTTSVYGLGDQIRFTCSKEGYQISDPFPRICQLGIMEMEPYVTVPVYSTTLTLTFTDSVDTDCVFNYTSQLKSNLADAWEDGIFKCGSLVDLQLSSKGSELNILNPNQETIVMVLNFTPDSSVIDMTLNTSCLEQLGQALLSGTYANQLYLFKNGSHQCPSIPVSASSRTLGSWNYDCSTGILQSATGLCVHVKSEPNPLSIKETPENPAQNITTSFINLTAYNHYLESSVIAYGSSYIPLMSAEEERTTANHLFISSSVIASHTTQSPHKHRFNFGDIIASWEKHFSPAVGHLQPSIIDATDSKFLMTSVNAKMNFSIGISTKALMHDFTLKELFIHNIVKVDQSQAILDKGRAIIAQVPSTTSMTSSQEMEMSSSLLLSDFISTQKSQKNIWDVNSILPSSSKLAYLSTSAFGSTAGDGVEFVIHVSTLYMGMSGSAGSRMHVDYMGSLHPSSSSFENHIEYFDATEEMKRKVLNIHTNFGLQENQESILDETNVIERPEQTESSQETLERKHLDSLNYELYSTATFIVAPFTDINVEYSIQSDSVDADIKLLKIPVFKTETPRESLQVEHTVSLNHKLFATATDVNKQEEYISIKIPGRTSVFSDVQIDSSWTQLDKPNLMLSGSLDTSQGKIQVLLESDKTSLNSMQLASLVQYAEDTPVDSDKEKTKFRINPTPASLFDNLTETSDDIDQTFEESNASQATVYFGVEEEKSNNGGTNIAEKGHGLDSEFSSPAVVSDSMLVDHSVQCSCVHVDTPLFDADFFLYPGPVSEVIVDFRLWTSMLAMTTPCFTSLKEVLQQATQVIVNDLDLATLCPETPAIILANTTGALNFTSEWIAVHIPFFLHSKTYPYPLIFNCARLVQQQFSDSFKTTLNNITVSKLTAESCPEMTFNSKAMTPTSTTTVLSTTTTMMLSTTTSAGTTPQTVHCDAGYGLALNMTQCEECEVGTYNDGLGHQPDLCKKCPLGYTTQLTGQENCSVPVQEEVAPAIQSMSISVELSFFTTLDNCSDNLAPIQDTVDTAVRDLFKSSRDEKYADEKSFCSANCTNMEVEFVSCNLLVNPHQRKRADILHHLVFILTFSNVSPTTTDKVDSSEVLTVTVIAYILHVNRTNLDVRSQDVEVRFNNYTLPVVQVTSCFPGHFLQEQNCDWCETNPAQCNKGGKCVSIGRRAAKCECFQGYQGEFCEETVASTAGPESTTSTSSTTYATSSFSVQSTPGTTEITSQTLKTSSTKTPPVVTSGSTKPSSVDTTTSSRTSSGETTVTASTQTSPVETTASTQTSPGETTVTASTQTSPVETTASTQTSSGETTATASTQTSPVETKASTQTSPGETTATASTQTSPVETTAATQTSPIETTATTQTSPVETSVTASNQTSPVVTTASTDISHVQTTTLTQTAPTKLTASTQTSSVEMTSSTQTSSVETAASTQTSNVSTSALTTTVSQSSEQTSAESLTSSAVVSEITSASTTSSVPTTDVKVTTTTTVPSKITSNEPKQTTSNVDSTSTKTYDKSSTSLTTTISSEISSDSTAVSDLTTTESELTRPSDSTIQQTTTGEFKETTSDRVTSTESKTSIVSTTEPASTTAAAFNFSQCDTLVNSADFKSRPVLDFTKQQIQLKFSTVLETSTVNEFCQNKYSGALNIILSERENEINNQAGVEINVDLRVSVTALAEADIGTNDMSYCVGVVSTYKDIELVPCLLRSETVDVGGECDTISVKDNMFSTYSMAVVCADGWVSSGLNTCKQVSVTQTPVELTTQALLTTGVEETTNGSTETSTQQLKTTTYELTTQSTPVEETSTEKGTSTVDETSTLEATTAKTISTVTPHSTETVITTAKEAHSSTETLFTDVFNNSATPTSMFEETTHSETTLSSSISAKTTSIFIEDTSTSSKIVTKTTATTTTSTGVSATGILETTSSPPELTTSDEPGTRTTSSSSAVTGKPDSDAAVQSSLLTTLSMASEEHLTTADVKPFFGTTNHVLDVLSSSSASSPLTISDVVLTQHALDVLSTSPATSLLTISDVIPISPFTNQLTTDAQFTPSSISPLTTYGELTSSSYHSSLPSSTDAISTQQSTNVKTDSTIRTLLTSVDEIPPETNNLLVTAPHSGKDVVQSPQAASLLNVESSTMYTSQHNIAGAEPKAILTSAVSAVADEVQHFQKTTESTDYDMESSPERTIQQPMPTLMPPLLHTIELTTSDVEPYLPVTTKHATTADVTSVSVSSKLTTDYLLSSAKVTSQLTRQNTNANVVPLQSVSDLITTGSTMLSSYAQTKSANFETTFSASLNTAIDSESSFLSETDSDKASVPGPDLKSFASPFSLEVAKTDSVNETLSSTSYDSNILSLSSNRKNGSVFHSTILDSLDNATKLVSEYYDTSESIALSRAFISSTETLLMSFKLSNQSSVNDAYDSISGQNNSFDESIAKNKTIVPIMIGSTTIADTVSSTASTSESTLVTTETTTEATELSTTVDTTSTTGIPVTSGLTSSFTSSPPTSIVTSTTETPSSATTTSTSMGTTSTTKNPYVQLTCYICENERNDIDCKIKYGSCPPSDYNDPVCYTRVNYSSRRVSKIDKSCMSRSQCEMQSNSNCDPSSNSPVCNYCCDTAQCNYNTQFLDFGGKGRRRRSVTVNSAQGMTVTSGHWNTSIPECIDVTKPMFQDCPVDAITTQPGEPINISIPVATDNSGLPLHITVQPVNFTTPYFTSQDVTITFYASDDMQNIAMCTVHIKVQESDPCQSLITPVNVMMTCKMGTEDGVSTNSCEASCVPGTVPVVPLQNPYTCTQKEGWSNSSIPDCVPEEYGQCPMQRYNVSWSVSGLQNDRSCSLQLEDIKTGIWSRVSGQPVIDISSNIFTSSSKQFRAVFTMSVEQRSERCLDLLNTTVLDNIVIGSSCGDKLSALLVTSLPLDLYLVPPALSTTTNQTLHRLVAYLALSHCDMCSRSPCRHGGVCKLADTYTGYSCDCRQGYTGPKCQFRVNPCDSALCNHGNCVGDPIQLHWHCVCYPGFTGDKCHENLDDCGGHECKNGGLCVDLVNGYICNCTGTGYHGSRCEKKLEQCHYDNCLHGGTCVEVEGEWHCICLDGYIGTYCEMAVNLCDNHTCYNDGLCLLNSTQQPYCICKANFTGENCSTSLVCDPTFCNGHGVCLHKENGNSCTTLENSVNKDWPVTVTTVTLATPLNVWTMRAAMSVFAVQDGLINIDECSSSPCLNGGSCLDEESGYTCTCGPHFTGTRCEDELDACVSSPCGLHGQCNAGRTGSECDEIVSPCLSKPCQNNGTCIQLNDIFTCQCTSDYKGKDCDAVITPCDSHPCLNGATCHYLDLTVNCHCPTGYHGDRCEAECEAGVCENDLLGNYDMYLSGQAPVTCSQHYASGSLSQLAMCVWVFQPPTTETFLRVTNDSVEEMLSVSGERFRLSLFPDLPTHISPWSPGQGWTRLCVTWSGQTGQWAVWANNMQIGSGMEYGMGRHIEGLVVTVGHINGPLFPVRLTGLDVYSGMQPIDLPLDNCTGNHGDVLSWAGYSICIQQAESMVAPSTCPTSVENDKSPPSVVNCPSDITVEVYAEEPRTEVTWQKPEFTDNVEVVDVKQTHYSAQVCKAPVMPESTEVSCDQLEHAGKVCEVSCLGNYAFMEPVPLFFKCGPEGLWDPPRGTTFNFPHCTGYIFPTLTYSGNMTLMASSDTVCSESSKMEVACRLLQRAVQTGLSHGVKCTDCASVDCDIKEVHVDCLIQSITKRSTEPVIFDANFTFSSEMSVPVIPYSKIGEFQTSLKSGVAGYQVLSVAMAASTSCVDSQVFTDNKCVNCSAGFYYKSSQCVPCPVGQYADVSCSPGHYALDGSCEKCELGFYQDQPGARACIPCPLGNITLSPAATSIRQCEFACSMLGFELSLDGNCVPCSLGTYKSERSEVSCQPCPYGYTTLTTGASSVNKCILVSDAAQCESCGLSSQCVEAENGFQCQCEEGFTLNGNSCSPVEPGVKQVTPDEGVSTALVAAVGGSVLGVVLIFAAIVYVCLRRHTGNCHNKAPNNINLYRWDLRSSFRAFAKRYSPWASDWSERSQRPSEIDLPVRLHSLTPVREDYSEGSEC</sequence>
<dbReference type="PROSITE" id="PS50026">
    <property type="entry name" value="EGF_3"/>
    <property type="match status" value="10"/>
</dbReference>
<keyword evidence="10" id="KW-0768">Sushi</keyword>
<dbReference type="InterPro" id="IPR035914">
    <property type="entry name" value="Sperma_CUB_dom_sf"/>
</dbReference>
<feature type="region of interest" description="Disordered" evidence="11">
    <location>
        <begin position="2909"/>
        <end position="2956"/>
    </location>
</feature>
<feature type="domain" description="Sushi" evidence="18">
    <location>
        <begin position="937"/>
        <end position="994"/>
    </location>
</feature>
<feature type="compositionally biased region" description="Polar residues" evidence="11">
    <location>
        <begin position="2418"/>
        <end position="2449"/>
    </location>
</feature>
<dbReference type="Pfam" id="PF00084">
    <property type="entry name" value="Sushi"/>
    <property type="match status" value="4"/>
</dbReference>
<dbReference type="SUPFAM" id="SSF57184">
    <property type="entry name" value="Growth factor receptor domain"/>
    <property type="match status" value="2"/>
</dbReference>
<feature type="compositionally biased region" description="Polar residues" evidence="11">
    <location>
        <begin position="2941"/>
        <end position="2950"/>
    </location>
</feature>
<dbReference type="InterPro" id="IPR001881">
    <property type="entry name" value="EGF-like_Ca-bd_dom"/>
</dbReference>
<dbReference type="InterPro" id="IPR000152">
    <property type="entry name" value="EGF-type_Asp/Asn_hydroxyl_site"/>
</dbReference>
<dbReference type="Pfam" id="PF00431">
    <property type="entry name" value="CUB"/>
    <property type="match status" value="2"/>
</dbReference>